<dbReference type="PANTHER" id="PTHR42937">
    <property type="match status" value="1"/>
</dbReference>
<gene>
    <name evidence="1" type="ORF">FHS03_003984</name>
</gene>
<evidence type="ECO:0000313" key="2">
    <source>
        <dbReference type="Proteomes" id="UP000541535"/>
    </source>
</evidence>
<comment type="caution">
    <text evidence="1">The sequence shown here is derived from an EMBL/GenBank/DDBJ whole genome shotgun (WGS) entry which is preliminary data.</text>
</comment>
<keyword evidence="2" id="KW-1185">Reference proteome</keyword>
<reference evidence="1 2" key="1">
    <citation type="submission" date="2020-08" db="EMBL/GenBank/DDBJ databases">
        <title>Genomic Encyclopedia of Type Strains, Phase III (KMG-III): the genomes of soil and plant-associated and newly described type strains.</title>
        <authorList>
            <person name="Whitman W."/>
        </authorList>
    </citation>
    <scope>NUCLEOTIDE SEQUENCE [LARGE SCALE GENOMIC DNA]</scope>
    <source>
        <strain evidence="1 2">CECT 8897</strain>
    </source>
</reference>
<protein>
    <submittedName>
        <fullName evidence="1">Threonine dehydratase</fullName>
    </submittedName>
</protein>
<dbReference type="PANTHER" id="PTHR42937:SF1">
    <property type="entry name" value="DIAMINOPROPIONATE AMMONIA-LYASE"/>
    <property type="match status" value="1"/>
</dbReference>
<organism evidence="1 2">
    <name type="scientific">Pseudoduganella violacea</name>
    <dbReference type="NCBI Taxonomy" id="1715466"/>
    <lineage>
        <taxon>Bacteria</taxon>
        <taxon>Pseudomonadati</taxon>
        <taxon>Pseudomonadota</taxon>
        <taxon>Betaproteobacteria</taxon>
        <taxon>Burkholderiales</taxon>
        <taxon>Oxalobacteraceae</taxon>
        <taxon>Telluria group</taxon>
        <taxon>Pseudoduganella</taxon>
    </lineage>
</organism>
<dbReference type="InterPro" id="IPR036052">
    <property type="entry name" value="TrpB-like_PALP_sf"/>
</dbReference>
<dbReference type="SUPFAM" id="SSF53686">
    <property type="entry name" value="Tryptophan synthase beta subunit-like PLP-dependent enzymes"/>
    <property type="match status" value="1"/>
</dbReference>
<sequence length="102" mass="10860">MSMLECYQPSLLAWRILAATAHAFMTVDEEMAQAAVLRLERPAGGDPRILSSESGAAGVAGLLHAAAEPAMRSAFGLNQHARVLLIVSEGAGEPIEQFREPM</sequence>
<accession>A0A7W5BDM7</accession>
<name>A0A7W5BDM7_9BURK</name>
<dbReference type="EMBL" id="JACHXD010000012">
    <property type="protein sequence ID" value="MBB3120911.1"/>
    <property type="molecule type" value="Genomic_DNA"/>
</dbReference>
<dbReference type="Proteomes" id="UP000541535">
    <property type="component" value="Unassembled WGS sequence"/>
</dbReference>
<proteinExistence type="predicted"/>
<evidence type="ECO:0000313" key="1">
    <source>
        <dbReference type="EMBL" id="MBB3120911.1"/>
    </source>
</evidence>
<dbReference type="AlphaFoldDB" id="A0A7W5BDM7"/>
<dbReference type="Gene3D" id="3.40.50.1100">
    <property type="match status" value="1"/>
</dbReference>